<sequence length="1197" mass="133650">MAVKILHNDYPHRSIALSTPSHTLIFHHSTNHKSNGGSGSQVSLGDRDGSSPNAPQCAIEFAPTRRCNLEEYTPLTRHNCMGCLGLISIGRDIFLCVITSAKEVAQVRPGEVVSRILGVEFHCLNRTDYDHFLESEINSYQTDADGWDQGRSQQPLGVEHPCLAVKKLLSDGTFYYSSHFDLTSRLQDRSLNLDGFDIDSFDPGFMWNTYMITPLLQFRSHLSHDERSDLDDTRFLTCVIRGFVESLTIQRPMTAMEARSKSAGMPALLTLISRLSCKRAGTRFNARGIDDDGNVANFVETETVIWNPGSSSNVESTGFSYCQIRGSIPIFWEQQTGLLPNQQKIQITRSPEATHPAFEKHMEGIVLKYGASHVVNLLSETKSGEAELSSRYRKHLRASSLAESRNQDRQGHHTAALLRNTEYDFHAETKGPSGYEAANAIRRIVDSSAEAFGYFLMEGSTNENEAESSYDVVLQQEGVFRTNCLDCLDRTNLVQGIFSRMAIESFLEQRNEGVGNDFWMRHSTLWADNGDALSKIYAGTGALKSSFTRTGKMSLAGAIADARKSVTRTYINNFTDKDRQNTMDVLLGRLVGQEPVGLYDPINDYVNSELSKRMSEFSTEVPIHIYCGTFNLNGRIPGLECDLREWLQFRGATERQPELVVIGFQEIVELSPQQIMATDPEQRKRWERVLLKCLNRNNTGDSYILLRSGQLVGAALMIFVRSSVIGQIKNVEGSLKKTGMSGVAGNKGAVAIRFEYANTRICFVTAHLAAGFSNVDERNRDYETIASGLRFQQGRRIENHDAIVWLGDFNYRIGLPDDKVRGLVQDGDLQYLYDNDQLHLSMVSGQAFQYYTEAKLNFLPTYKYDIGTNFYDSSEKRRVPAWCDRILWKGRRINQLSYGSAQNIMFSDHRPVYAMFQCSVAIVNEELKTKLSKDLYAKAKANFKGARVTVSNTGSSGHDEKQQYDLLDMEPLVPGLPPPSSEKQKWWLNDGLPAKSILDAPVGYTHNPSRPYNPWSDSTEPDWVTIDSYNPSVHSQSTGSKSNSPPNPGPPLPGKRLPPPFDPSTLPPLYGVPLLPRNDPIPAFSDLKVKSSPKPPPVPRKPVELRRRSLTGDLDLITGVNGITGSNGIADHMPPPRRVSTMGAQPLQPQKLQPHNSGPPRRKPLPPPELPARPPMGDLMDNESQLSLNSWQPLKPS</sequence>
<dbReference type="InterPro" id="IPR046985">
    <property type="entry name" value="IP5"/>
</dbReference>
<feature type="compositionally biased region" description="Polar residues" evidence="9">
    <location>
        <begin position="1027"/>
        <end position="1040"/>
    </location>
</feature>
<organism evidence="11 12">
    <name type="scientific">Pyronema omphalodes (strain CBS 100304)</name>
    <name type="common">Pyronema confluens</name>
    <dbReference type="NCBI Taxonomy" id="1076935"/>
    <lineage>
        <taxon>Eukaryota</taxon>
        <taxon>Fungi</taxon>
        <taxon>Dikarya</taxon>
        <taxon>Ascomycota</taxon>
        <taxon>Pezizomycotina</taxon>
        <taxon>Pezizomycetes</taxon>
        <taxon>Pezizales</taxon>
        <taxon>Pyronemataceae</taxon>
        <taxon>Pyronema</taxon>
    </lineage>
</organism>
<dbReference type="InterPro" id="IPR036691">
    <property type="entry name" value="Endo/exonu/phosph_ase_sf"/>
</dbReference>
<feature type="region of interest" description="Disordered" evidence="9">
    <location>
        <begin position="27"/>
        <end position="51"/>
    </location>
</feature>
<reference evidence="11 12" key="1">
    <citation type="journal article" date="2013" name="PLoS Genet.">
        <title>The genome and development-dependent transcriptomes of Pyronema confluens: a window into fungal evolution.</title>
        <authorList>
            <person name="Traeger S."/>
            <person name="Altegoer F."/>
            <person name="Freitag M."/>
            <person name="Gabaldon T."/>
            <person name="Kempken F."/>
            <person name="Kumar A."/>
            <person name="Marcet-Houben M."/>
            <person name="Poggeler S."/>
            <person name="Stajich J.E."/>
            <person name="Nowrousian M."/>
        </authorList>
    </citation>
    <scope>NUCLEOTIDE SEQUENCE [LARGE SCALE GENOMIC DNA]</scope>
    <source>
        <strain evidence="12">CBS 100304</strain>
        <tissue evidence="11">Vegetative mycelium</tissue>
    </source>
</reference>
<accession>U4LEW4</accession>
<feature type="compositionally biased region" description="Polar residues" evidence="9">
    <location>
        <begin position="32"/>
        <end position="43"/>
    </location>
</feature>
<dbReference type="FunFam" id="3.60.10.10:FF:000029">
    <property type="entry name" value="Inositol polyphosphate 5-phosphatase"/>
    <property type="match status" value="1"/>
</dbReference>
<evidence type="ECO:0000256" key="9">
    <source>
        <dbReference type="SAM" id="MobiDB-lite"/>
    </source>
</evidence>
<dbReference type="Proteomes" id="UP000018144">
    <property type="component" value="Unassembled WGS sequence"/>
</dbReference>
<dbReference type="GO" id="GO:0004439">
    <property type="term" value="F:phosphatidylinositol-4,5-bisphosphate 5-phosphatase activity"/>
    <property type="evidence" value="ECO:0007669"/>
    <property type="project" value="UniProtKB-EC"/>
</dbReference>
<keyword evidence="8" id="KW-0653">Protein transport</keyword>
<gene>
    <name evidence="11" type="ORF">PCON_08597</name>
</gene>
<dbReference type="GO" id="GO:0015031">
    <property type="term" value="P:protein transport"/>
    <property type="evidence" value="ECO:0007669"/>
    <property type="project" value="UniProtKB-KW"/>
</dbReference>
<evidence type="ECO:0000256" key="5">
    <source>
        <dbReference type="ARBA" id="ARBA00022448"/>
    </source>
</evidence>
<dbReference type="SMART" id="SM00128">
    <property type="entry name" value="IPPc"/>
    <property type="match status" value="1"/>
</dbReference>
<keyword evidence="6" id="KW-0963">Cytoplasm</keyword>
<dbReference type="GO" id="GO:0016020">
    <property type="term" value="C:membrane"/>
    <property type="evidence" value="ECO:0007669"/>
    <property type="project" value="TreeGrafter"/>
</dbReference>
<feature type="compositionally biased region" description="Pro residues" evidence="9">
    <location>
        <begin position="1045"/>
        <end position="1066"/>
    </location>
</feature>
<keyword evidence="7" id="KW-0378">Hydrolase</keyword>
<name>U4LEW4_PYROM</name>
<evidence type="ECO:0000256" key="1">
    <source>
        <dbReference type="ARBA" id="ARBA00004496"/>
    </source>
</evidence>
<protein>
    <recommendedName>
        <fullName evidence="4">phosphoinositide 5-phosphatase</fullName>
        <ecNumber evidence="4">3.1.3.36</ecNumber>
    </recommendedName>
</protein>
<dbReference type="eggNOG" id="KOG0566">
    <property type="taxonomic scope" value="Eukaryota"/>
</dbReference>
<evidence type="ECO:0000256" key="6">
    <source>
        <dbReference type="ARBA" id="ARBA00022490"/>
    </source>
</evidence>
<comment type="subcellular location">
    <subcellularLocation>
        <location evidence="1">Cytoplasm</location>
    </subcellularLocation>
</comment>
<evidence type="ECO:0000256" key="4">
    <source>
        <dbReference type="ARBA" id="ARBA00013044"/>
    </source>
</evidence>
<dbReference type="GO" id="GO:0046856">
    <property type="term" value="P:phosphatidylinositol dephosphorylation"/>
    <property type="evidence" value="ECO:0007669"/>
    <property type="project" value="InterPro"/>
</dbReference>
<dbReference type="AlphaFoldDB" id="U4LEW4"/>
<dbReference type="InterPro" id="IPR000300">
    <property type="entry name" value="IPPc"/>
</dbReference>
<dbReference type="Pfam" id="PF22669">
    <property type="entry name" value="Exo_endo_phos2"/>
    <property type="match status" value="1"/>
</dbReference>
<evidence type="ECO:0000256" key="8">
    <source>
        <dbReference type="ARBA" id="ARBA00022927"/>
    </source>
</evidence>
<evidence type="ECO:0000256" key="7">
    <source>
        <dbReference type="ARBA" id="ARBA00022801"/>
    </source>
</evidence>
<dbReference type="EC" id="3.1.3.36" evidence="4"/>
<evidence type="ECO:0000313" key="12">
    <source>
        <dbReference type="Proteomes" id="UP000018144"/>
    </source>
</evidence>
<dbReference type="SUPFAM" id="SSF56219">
    <property type="entry name" value="DNase I-like"/>
    <property type="match status" value="1"/>
</dbReference>
<keyword evidence="5" id="KW-0813">Transport</keyword>
<dbReference type="PANTHER" id="PTHR11200">
    <property type="entry name" value="INOSITOL 5-PHOSPHATASE"/>
    <property type="match status" value="1"/>
</dbReference>
<feature type="compositionally biased region" description="Polar residues" evidence="9">
    <location>
        <begin position="1147"/>
        <end position="1156"/>
    </location>
</feature>
<dbReference type="OrthoDB" id="405996at2759"/>
<feature type="domain" description="SAC" evidence="10">
    <location>
        <begin position="165"/>
        <end position="539"/>
    </location>
</feature>
<evidence type="ECO:0000256" key="3">
    <source>
        <dbReference type="ARBA" id="ARBA00009678"/>
    </source>
</evidence>
<dbReference type="PANTHER" id="PTHR11200:SF257">
    <property type="entry name" value="PHOSPHOINOSITIDE 5-PHOSPHATASE"/>
    <property type="match status" value="1"/>
</dbReference>
<dbReference type="STRING" id="1076935.U4LEW4"/>
<comment type="similarity">
    <text evidence="2">Belongs to the synaptojanin family.</text>
</comment>
<dbReference type="OMA" id="HPCHELR"/>
<proteinExistence type="inferred from homology"/>
<dbReference type="InterPro" id="IPR002013">
    <property type="entry name" value="SAC_dom"/>
</dbReference>
<evidence type="ECO:0000259" key="10">
    <source>
        <dbReference type="PROSITE" id="PS50275"/>
    </source>
</evidence>
<dbReference type="Gene3D" id="3.60.10.10">
    <property type="entry name" value="Endonuclease/exonuclease/phosphatase"/>
    <property type="match status" value="1"/>
</dbReference>
<dbReference type="EMBL" id="HF935441">
    <property type="protein sequence ID" value="CCX30398.1"/>
    <property type="molecule type" value="Genomic_DNA"/>
</dbReference>
<dbReference type="GO" id="GO:0005737">
    <property type="term" value="C:cytoplasm"/>
    <property type="evidence" value="ECO:0007669"/>
    <property type="project" value="UniProtKB-SubCell"/>
</dbReference>
<dbReference type="Pfam" id="PF02383">
    <property type="entry name" value="Syja_N"/>
    <property type="match status" value="1"/>
</dbReference>
<dbReference type="GO" id="GO:0043813">
    <property type="term" value="F:phosphatidylinositol-3,5-bisphosphate 5-phosphatase activity"/>
    <property type="evidence" value="ECO:0007669"/>
    <property type="project" value="TreeGrafter"/>
</dbReference>
<dbReference type="PROSITE" id="PS50275">
    <property type="entry name" value="SAC"/>
    <property type="match status" value="1"/>
</dbReference>
<feature type="compositionally biased region" description="Polar residues" evidence="9">
    <location>
        <begin position="1182"/>
        <end position="1197"/>
    </location>
</feature>
<feature type="region of interest" description="Disordered" evidence="9">
    <location>
        <begin position="1026"/>
        <end position="1197"/>
    </location>
</feature>
<comment type="similarity">
    <text evidence="3">In the central section; belongs to the inositol 1,4,5-trisphosphate 5-phosphatase family.</text>
</comment>
<keyword evidence="12" id="KW-1185">Reference proteome</keyword>
<evidence type="ECO:0000313" key="11">
    <source>
        <dbReference type="EMBL" id="CCX30398.1"/>
    </source>
</evidence>
<evidence type="ECO:0000256" key="2">
    <source>
        <dbReference type="ARBA" id="ARBA00008943"/>
    </source>
</evidence>
<feature type="compositionally biased region" description="Pro residues" evidence="9">
    <location>
        <begin position="1165"/>
        <end position="1174"/>
    </location>
</feature>